<accession>A0A0S2MXN4</accession>
<name>A0A0S2MXN4_9CAUD</name>
<gene>
    <name evidence="1" type="ORF">kpv41_13</name>
</gene>
<dbReference type="RefSeq" id="YP_009188755.1">
    <property type="nucleotide sequence ID" value="NC_028670.1"/>
</dbReference>
<evidence type="ECO:0000313" key="2">
    <source>
        <dbReference type="Proteomes" id="UP000201660"/>
    </source>
</evidence>
<dbReference type="EMBL" id="KT964103">
    <property type="protein sequence ID" value="ALO80704.1"/>
    <property type="molecule type" value="Genomic_DNA"/>
</dbReference>
<proteinExistence type="predicted"/>
<dbReference type="Proteomes" id="UP000201660">
    <property type="component" value="Segment"/>
</dbReference>
<dbReference type="GeneID" id="26517142"/>
<reference evidence="1 2" key="1">
    <citation type="submission" date="2015-10" db="EMBL/GenBank/DDBJ databases">
        <title>Complete genome sequence of bacteriophage vB_KpnP_KpV41 lytic for Klebsiella pneumoniae.</title>
        <authorList>
            <person name="Volozhantsev N.V."/>
            <person name="Krasilnikova V.M."/>
            <person name="Komisarova E.V."/>
            <person name="Kislichkina A.A."/>
            <person name="Myakinina V.P."/>
        </authorList>
    </citation>
    <scope>NUCLEOTIDE SEQUENCE [LARGE SCALE GENOMIC DNA]</scope>
</reference>
<sequence>MKVRAIENSPENFLFTDRTYTLINVKDGRGTIKDDLTNLTTVVKVGRILLIEGNSTDGPALA</sequence>
<evidence type="ECO:0000313" key="1">
    <source>
        <dbReference type="EMBL" id="ALO80704.1"/>
    </source>
</evidence>
<dbReference type="KEGG" id="vg:26517142"/>
<keyword evidence="2" id="KW-1185">Reference proteome</keyword>
<protein>
    <submittedName>
        <fullName evidence="1">Uncharacterized protein</fullName>
    </submittedName>
</protein>
<organism evidence="1 2">
    <name type="scientific">Klebsiella phage KpV41</name>
    <dbReference type="NCBI Taxonomy" id="1747282"/>
    <lineage>
        <taxon>Viruses</taxon>
        <taxon>Duplodnaviria</taxon>
        <taxon>Heunggongvirae</taxon>
        <taxon>Uroviricota</taxon>
        <taxon>Caudoviricetes</taxon>
        <taxon>Autographivirales</taxon>
        <taxon>Autoscriptoviridae</taxon>
        <taxon>Slopekvirinae</taxon>
        <taxon>Drulisvirus</taxon>
        <taxon>Drulisvirus KpV41</taxon>
    </lineage>
</organism>